<keyword evidence="2" id="KW-1185">Reference proteome</keyword>
<name>A0ABV6NIP2_9BACI</name>
<dbReference type="Pfam" id="PF11010">
    <property type="entry name" value="DUF2848"/>
    <property type="match status" value="1"/>
</dbReference>
<evidence type="ECO:0000313" key="2">
    <source>
        <dbReference type="Proteomes" id="UP001589833"/>
    </source>
</evidence>
<dbReference type="RefSeq" id="WP_273844106.1">
    <property type="nucleotide sequence ID" value="NZ_JAQQWT010000008.1"/>
</dbReference>
<proteinExistence type="predicted"/>
<comment type="caution">
    <text evidence="1">The sequence shown here is derived from an EMBL/GenBank/DDBJ whole genome shotgun (WGS) entry which is preliminary data.</text>
</comment>
<dbReference type="InterPro" id="IPR021269">
    <property type="entry name" value="DUF2848"/>
</dbReference>
<sequence>MKQVDLKNEYSFIINNEEKKFDVTSVYCIGYSGSDVKKVQEHIDELAELGIPKPPEIPMLYPVRVTSLNQKGNMEILGTMTSGEAEIVLIFGDTEEEIYVSVGSDHTDRGLESVDINKSKQICDKPLAQEAWPLSKLEDNWNELKLASKVLINGSWEPYQEQSVTAILPLEKVLDYLKNKKLDLKNSVVFAGTVPLLNGFKYGDGYEVTLLDPRKDQSITCSYTVKNLEI</sequence>
<protein>
    <submittedName>
        <fullName evidence="1">DUF2848 family protein</fullName>
    </submittedName>
</protein>
<dbReference type="EMBL" id="JBHLTR010000031">
    <property type="protein sequence ID" value="MFC0560639.1"/>
    <property type="molecule type" value="Genomic_DNA"/>
</dbReference>
<dbReference type="Proteomes" id="UP001589833">
    <property type="component" value="Unassembled WGS sequence"/>
</dbReference>
<accession>A0ABV6NIP2</accession>
<evidence type="ECO:0000313" key="1">
    <source>
        <dbReference type="EMBL" id="MFC0560639.1"/>
    </source>
</evidence>
<organism evidence="1 2">
    <name type="scientific">Halalkalibacter alkalisediminis</name>
    <dbReference type="NCBI Taxonomy" id="935616"/>
    <lineage>
        <taxon>Bacteria</taxon>
        <taxon>Bacillati</taxon>
        <taxon>Bacillota</taxon>
        <taxon>Bacilli</taxon>
        <taxon>Bacillales</taxon>
        <taxon>Bacillaceae</taxon>
        <taxon>Halalkalibacter</taxon>
    </lineage>
</organism>
<gene>
    <name evidence="1" type="ORF">ACFFH4_16755</name>
</gene>
<reference evidence="1 2" key="1">
    <citation type="submission" date="2024-09" db="EMBL/GenBank/DDBJ databases">
        <authorList>
            <person name="Sun Q."/>
            <person name="Mori K."/>
        </authorList>
    </citation>
    <scope>NUCLEOTIDE SEQUENCE [LARGE SCALE GENOMIC DNA]</scope>
    <source>
        <strain evidence="1 2">NCAIM B.02301</strain>
    </source>
</reference>